<dbReference type="PANTHER" id="PTHR30055:SF234">
    <property type="entry name" value="HTH-TYPE TRANSCRIPTIONAL REGULATOR BETI"/>
    <property type="match status" value="1"/>
</dbReference>
<keyword evidence="7" id="KW-1185">Reference proteome</keyword>
<evidence type="ECO:0000313" key="7">
    <source>
        <dbReference type="Proteomes" id="UP001201873"/>
    </source>
</evidence>
<evidence type="ECO:0000256" key="3">
    <source>
        <dbReference type="ARBA" id="ARBA00023163"/>
    </source>
</evidence>
<comment type="caution">
    <text evidence="6">The sequence shown here is derived from an EMBL/GenBank/DDBJ whole genome shotgun (WGS) entry which is preliminary data.</text>
</comment>
<evidence type="ECO:0000256" key="1">
    <source>
        <dbReference type="ARBA" id="ARBA00023015"/>
    </source>
</evidence>
<dbReference type="Pfam" id="PF17920">
    <property type="entry name" value="TetR_C_16"/>
    <property type="match status" value="1"/>
</dbReference>
<dbReference type="Gene3D" id="1.10.357.10">
    <property type="entry name" value="Tetracycline Repressor, domain 2"/>
    <property type="match status" value="1"/>
</dbReference>
<dbReference type="InterPro" id="IPR036271">
    <property type="entry name" value="Tet_transcr_reg_TetR-rel_C_sf"/>
</dbReference>
<dbReference type="SUPFAM" id="SSF48498">
    <property type="entry name" value="Tetracyclin repressor-like, C-terminal domain"/>
    <property type="match status" value="1"/>
</dbReference>
<dbReference type="Pfam" id="PF00440">
    <property type="entry name" value="TetR_N"/>
    <property type="match status" value="1"/>
</dbReference>
<reference evidence="6 7" key="1">
    <citation type="submission" date="2022-04" db="EMBL/GenBank/DDBJ databases">
        <title>Genome diversity in the genus Frankia.</title>
        <authorList>
            <person name="Carlos-Shanley C."/>
            <person name="Hahn D."/>
        </authorList>
    </citation>
    <scope>NUCLEOTIDE SEQUENCE [LARGE SCALE GENOMIC DNA]</scope>
    <source>
        <strain evidence="6 7">Ag45/Mut15</strain>
    </source>
</reference>
<dbReference type="SUPFAM" id="SSF46689">
    <property type="entry name" value="Homeodomain-like"/>
    <property type="match status" value="1"/>
</dbReference>
<dbReference type="EMBL" id="JALKFT010000001">
    <property type="protein sequence ID" value="MCK9874590.1"/>
    <property type="molecule type" value="Genomic_DNA"/>
</dbReference>
<keyword evidence="1" id="KW-0805">Transcription regulation</keyword>
<dbReference type="PRINTS" id="PR00455">
    <property type="entry name" value="HTHTETR"/>
</dbReference>
<dbReference type="PROSITE" id="PS50977">
    <property type="entry name" value="HTH_TETR_2"/>
    <property type="match status" value="1"/>
</dbReference>
<protein>
    <submittedName>
        <fullName evidence="6">TetR family transcriptional regulator</fullName>
    </submittedName>
</protein>
<dbReference type="InterPro" id="IPR041678">
    <property type="entry name" value="TetR_C_16"/>
</dbReference>
<organism evidence="6 7">
    <name type="scientific">Frankia umida</name>
    <dbReference type="NCBI Taxonomy" id="573489"/>
    <lineage>
        <taxon>Bacteria</taxon>
        <taxon>Bacillati</taxon>
        <taxon>Actinomycetota</taxon>
        <taxon>Actinomycetes</taxon>
        <taxon>Frankiales</taxon>
        <taxon>Frankiaceae</taxon>
        <taxon>Frankia</taxon>
    </lineage>
</organism>
<sequence>MRVTVTSNTPTARRSERRLVTHAAILDAARSLFREGGYQRTTIRAIGREAGVDPALVIQHFGNKEALFEAASEIDFDLAEALPGPRDELSARVLEYMLTQLDKEPDALLATLRSMLTHQQAAHAARCAFLDDGATKISGVLDGEDAGLRSSLICTMLVGLMVTRHLLKLDDIVQAPTERLIELVEPCLRSLVEPERRLSDHG</sequence>
<proteinExistence type="predicted"/>
<gene>
    <name evidence="6" type="ORF">MXD59_02130</name>
</gene>
<evidence type="ECO:0000256" key="2">
    <source>
        <dbReference type="ARBA" id="ARBA00023125"/>
    </source>
</evidence>
<evidence type="ECO:0000313" key="6">
    <source>
        <dbReference type="EMBL" id="MCK9874590.1"/>
    </source>
</evidence>
<dbReference type="InterPro" id="IPR050109">
    <property type="entry name" value="HTH-type_TetR-like_transc_reg"/>
</dbReference>
<keyword evidence="3" id="KW-0804">Transcription</keyword>
<accession>A0ABT0JSR5</accession>
<keyword evidence="2 4" id="KW-0238">DNA-binding</keyword>
<dbReference type="InterPro" id="IPR009057">
    <property type="entry name" value="Homeodomain-like_sf"/>
</dbReference>
<evidence type="ECO:0000256" key="4">
    <source>
        <dbReference type="PROSITE-ProRule" id="PRU00335"/>
    </source>
</evidence>
<dbReference type="InterPro" id="IPR001647">
    <property type="entry name" value="HTH_TetR"/>
</dbReference>
<evidence type="ECO:0000259" key="5">
    <source>
        <dbReference type="PROSITE" id="PS50977"/>
    </source>
</evidence>
<feature type="DNA-binding region" description="H-T-H motif" evidence="4">
    <location>
        <begin position="42"/>
        <end position="61"/>
    </location>
</feature>
<dbReference type="Gene3D" id="1.10.10.60">
    <property type="entry name" value="Homeodomain-like"/>
    <property type="match status" value="1"/>
</dbReference>
<feature type="domain" description="HTH tetR-type" evidence="5">
    <location>
        <begin position="19"/>
        <end position="79"/>
    </location>
</feature>
<name>A0ABT0JSR5_9ACTN</name>
<dbReference type="PANTHER" id="PTHR30055">
    <property type="entry name" value="HTH-TYPE TRANSCRIPTIONAL REGULATOR RUTR"/>
    <property type="match status" value="1"/>
</dbReference>
<dbReference type="Proteomes" id="UP001201873">
    <property type="component" value="Unassembled WGS sequence"/>
</dbReference>